<dbReference type="InParanoid" id="M1A185"/>
<evidence type="ECO:0000313" key="1">
    <source>
        <dbReference type="EnsemblPlants" id="PGSC0003DMT400012417"/>
    </source>
</evidence>
<reference evidence="1" key="2">
    <citation type="submission" date="2015-06" db="UniProtKB">
        <authorList>
            <consortium name="EnsemblPlants"/>
        </authorList>
    </citation>
    <scope>IDENTIFICATION</scope>
    <source>
        <strain evidence="1">DM1-3 516 R44</strain>
    </source>
</reference>
<dbReference type="PaxDb" id="4113-PGSC0003DMT400012417"/>
<accession>M1A185</accession>
<evidence type="ECO:0000313" key="2">
    <source>
        <dbReference type="Proteomes" id="UP000011115"/>
    </source>
</evidence>
<reference evidence="2" key="1">
    <citation type="journal article" date="2011" name="Nature">
        <title>Genome sequence and analysis of the tuber crop potato.</title>
        <authorList>
            <consortium name="The Potato Genome Sequencing Consortium"/>
        </authorList>
    </citation>
    <scope>NUCLEOTIDE SEQUENCE [LARGE SCALE GENOMIC DNA]</scope>
    <source>
        <strain evidence="2">cv. DM1-3 516 R44</strain>
    </source>
</reference>
<organism evidence="1 2">
    <name type="scientific">Solanum tuberosum</name>
    <name type="common">Potato</name>
    <dbReference type="NCBI Taxonomy" id="4113"/>
    <lineage>
        <taxon>Eukaryota</taxon>
        <taxon>Viridiplantae</taxon>
        <taxon>Streptophyta</taxon>
        <taxon>Embryophyta</taxon>
        <taxon>Tracheophyta</taxon>
        <taxon>Spermatophyta</taxon>
        <taxon>Magnoliopsida</taxon>
        <taxon>eudicotyledons</taxon>
        <taxon>Gunneridae</taxon>
        <taxon>Pentapetalae</taxon>
        <taxon>asterids</taxon>
        <taxon>lamiids</taxon>
        <taxon>Solanales</taxon>
        <taxon>Solanaceae</taxon>
        <taxon>Solanoideae</taxon>
        <taxon>Solaneae</taxon>
        <taxon>Solanum</taxon>
    </lineage>
</organism>
<sequence>MSESSWASTLPLHFDDWAIEARFFFSLSQPGYPNRVVQGLEIENKSQKAEKG</sequence>
<dbReference type="HOGENOM" id="CLU_3091106_0_0_1"/>
<name>M1A185_SOLTU</name>
<protein>
    <submittedName>
        <fullName evidence="1">Uncharacterized protein</fullName>
    </submittedName>
</protein>
<keyword evidence="2" id="KW-1185">Reference proteome</keyword>
<proteinExistence type="predicted"/>
<dbReference type="Proteomes" id="UP000011115">
    <property type="component" value="Unassembled WGS sequence"/>
</dbReference>
<dbReference type="Gramene" id="PGSC0003DMT400012417">
    <property type="protein sequence ID" value="PGSC0003DMT400012417"/>
    <property type="gene ID" value="PGSC0003DMG401004862"/>
</dbReference>
<dbReference type="AlphaFoldDB" id="M1A185"/>
<dbReference type="EnsemblPlants" id="PGSC0003DMT400012417">
    <property type="protein sequence ID" value="PGSC0003DMT400012417"/>
    <property type="gene ID" value="PGSC0003DMG401004862"/>
</dbReference>